<dbReference type="Gene3D" id="2.60.40.1180">
    <property type="entry name" value="Golgi alpha-mannosidase II"/>
    <property type="match status" value="1"/>
</dbReference>
<keyword evidence="7" id="KW-0119">Carbohydrate metabolism</keyword>
<dbReference type="EMBL" id="LIUT01000001">
    <property type="protein sequence ID" value="KOR89832.1"/>
    <property type="molecule type" value="Genomic_DNA"/>
</dbReference>
<evidence type="ECO:0000256" key="5">
    <source>
        <dbReference type="ARBA" id="ARBA00012670"/>
    </source>
</evidence>
<evidence type="ECO:0000256" key="7">
    <source>
        <dbReference type="ARBA" id="ARBA00023277"/>
    </source>
</evidence>
<feature type="domain" description="Alpha-L-arabinofuranosidase C-terminal" evidence="9">
    <location>
        <begin position="296"/>
        <end position="488"/>
    </location>
</feature>
<evidence type="ECO:0000313" key="11">
    <source>
        <dbReference type="Proteomes" id="UP000036932"/>
    </source>
</evidence>
<dbReference type="GO" id="GO:0046373">
    <property type="term" value="P:L-arabinose metabolic process"/>
    <property type="evidence" value="ECO:0007669"/>
    <property type="project" value="InterPro"/>
</dbReference>
<comment type="similarity">
    <text evidence="3">Belongs to the glycosyl hydrolase 51 family.</text>
</comment>
<evidence type="ECO:0000256" key="1">
    <source>
        <dbReference type="ARBA" id="ARBA00001462"/>
    </source>
</evidence>
<evidence type="ECO:0000256" key="8">
    <source>
        <dbReference type="ARBA" id="ARBA00023295"/>
    </source>
</evidence>
<evidence type="ECO:0000256" key="3">
    <source>
        <dbReference type="ARBA" id="ARBA00007186"/>
    </source>
</evidence>
<dbReference type="Proteomes" id="UP000036932">
    <property type="component" value="Unassembled WGS sequence"/>
</dbReference>
<evidence type="ECO:0000256" key="6">
    <source>
        <dbReference type="ARBA" id="ARBA00022801"/>
    </source>
</evidence>
<comment type="pathway">
    <text evidence="2">Glycan metabolism.</text>
</comment>
<organism evidence="10 11">
    <name type="scientific">Paenibacillus solani</name>
    <dbReference type="NCBI Taxonomy" id="1705565"/>
    <lineage>
        <taxon>Bacteria</taxon>
        <taxon>Bacillati</taxon>
        <taxon>Bacillota</taxon>
        <taxon>Bacilli</taxon>
        <taxon>Bacillales</taxon>
        <taxon>Paenibacillaceae</taxon>
        <taxon>Paenibacillus</taxon>
    </lineage>
</organism>
<name>A0A0M1P5Z3_9BACL</name>
<protein>
    <recommendedName>
        <fullName evidence="5">non-reducing end alpha-L-arabinofuranosidase</fullName>
        <ecNumber evidence="5">3.2.1.55</ecNumber>
    </recommendedName>
</protein>
<dbReference type="InterPro" id="IPR017853">
    <property type="entry name" value="GH"/>
</dbReference>
<dbReference type="InterPro" id="IPR055235">
    <property type="entry name" value="ASD1_cat"/>
</dbReference>
<gene>
    <name evidence="10" type="ORF">AM231_12265</name>
</gene>
<dbReference type="Gene3D" id="3.20.20.80">
    <property type="entry name" value="Glycosidases"/>
    <property type="match status" value="1"/>
</dbReference>
<dbReference type="SUPFAM" id="SSF51445">
    <property type="entry name" value="(Trans)glycosidases"/>
    <property type="match status" value="1"/>
</dbReference>
<dbReference type="PATRIC" id="fig|1705565.3.peg.4473"/>
<sequence length="497" mass="56731">MSHVITIHSDLPEGKINRTIYGHFSEHLGRCIYEGIWVGEDSPIPNTEGMRNDVLKALQQLKIPVLRWPGGCFADEYHWKDGVGPRENRKQMINTHWGGVMENNHFGTHEFLRLCELLDCEPYISGNVGSGTVQEMSEWVEYMTFDGVSPMAAWRQENGREKPWKVKYFGVGNENWGCGGNMRPEYYADLYRRYQTYVRNYDENKIYKIACGPNVDDYRWMETLMREAHPYMDAISLHYYTLPGDSWASKGAATGFSEQEWFSTMKKALHMDELITRHSAIMDQYDPNKRIGLIVDEWGTWYDVEPGTNPGFLYQQNTIRDALVAGLTLNIFHEHNDRVVMANIAQVINVLQSVILTEGEKMILTPTYHVFNMYKVHQDAERLATHQTGTDYEMDGDKIPQVSVTASKDQTGSIHVSLCNLSHVEQSDITIQLRGLSEAVSETTGQQLTADSLDAHNTFESPENLKPLAFHAYEWEGDVLRAKLAPRSVTVLKITTG</sequence>
<keyword evidence="8" id="KW-0326">Glycosidase</keyword>
<dbReference type="SMART" id="SM00813">
    <property type="entry name" value="Alpha-L-AF_C"/>
    <property type="match status" value="1"/>
</dbReference>
<dbReference type="AlphaFoldDB" id="A0A0M1P5Z3"/>
<proteinExistence type="inferred from homology"/>
<dbReference type="Pfam" id="PF22848">
    <property type="entry name" value="ASD1_dom"/>
    <property type="match status" value="1"/>
</dbReference>
<dbReference type="OrthoDB" id="9758333at2"/>
<comment type="catalytic activity">
    <reaction evidence="1">
        <text>Hydrolysis of terminal non-reducing alpha-L-arabinofuranoside residues in alpha-L-arabinosides.</text>
        <dbReference type="EC" id="3.2.1.55"/>
    </reaction>
</comment>
<dbReference type="PANTHER" id="PTHR43576:SF2">
    <property type="entry name" value="INTRACELLULAR EXO-ALPHA-L-ARABINOFURANOSIDASE 2"/>
    <property type="match status" value="1"/>
</dbReference>
<keyword evidence="6" id="KW-0378">Hydrolase</keyword>
<dbReference type="InterPro" id="IPR010720">
    <property type="entry name" value="Alpha-L-AF_C"/>
</dbReference>
<evidence type="ECO:0000256" key="4">
    <source>
        <dbReference type="ARBA" id="ARBA00011165"/>
    </source>
</evidence>
<dbReference type="GO" id="GO:0000272">
    <property type="term" value="P:polysaccharide catabolic process"/>
    <property type="evidence" value="ECO:0007669"/>
    <property type="project" value="TreeGrafter"/>
</dbReference>
<reference evidence="11" key="1">
    <citation type="submission" date="2015-08" db="EMBL/GenBank/DDBJ databases">
        <title>Genome sequencing project for genomic taxonomy and phylogenomics of Bacillus-like bacteria.</title>
        <authorList>
            <person name="Liu B."/>
            <person name="Wang J."/>
            <person name="Zhu Y."/>
            <person name="Liu G."/>
            <person name="Chen Q."/>
            <person name="Chen Z."/>
            <person name="Lan J."/>
            <person name="Che J."/>
            <person name="Ge C."/>
            <person name="Shi H."/>
            <person name="Pan Z."/>
            <person name="Liu X."/>
        </authorList>
    </citation>
    <scope>NUCLEOTIDE SEQUENCE [LARGE SCALE GENOMIC DNA]</scope>
    <source>
        <strain evidence="11">FJAT-22460</strain>
    </source>
</reference>
<dbReference type="PANTHER" id="PTHR43576">
    <property type="entry name" value="ALPHA-L-ARABINOFURANOSIDASE C-RELATED"/>
    <property type="match status" value="1"/>
</dbReference>
<accession>A0A0M1P5Z3</accession>
<comment type="caution">
    <text evidence="10">The sequence shown here is derived from an EMBL/GenBank/DDBJ whole genome shotgun (WGS) entry which is preliminary data.</text>
</comment>
<evidence type="ECO:0000259" key="9">
    <source>
        <dbReference type="SMART" id="SM00813"/>
    </source>
</evidence>
<dbReference type="SUPFAM" id="SSF51011">
    <property type="entry name" value="Glycosyl hydrolase domain"/>
    <property type="match status" value="1"/>
</dbReference>
<evidence type="ECO:0000313" key="10">
    <source>
        <dbReference type="EMBL" id="KOR89832.1"/>
    </source>
</evidence>
<comment type="subunit">
    <text evidence="4">Homohexamer; trimer of dimers.</text>
</comment>
<dbReference type="GO" id="GO:0046556">
    <property type="term" value="F:alpha-L-arabinofuranosidase activity"/>
    <property type="evidence" value="ECO:0007669"/>
    <property type="project" value="UniProtKB-EC"/>
</dbReference>
<keyword evidence="11" id="KW-1185">Reference proteome</keyword>
<dbReference type="EC" id="3.2.1.55" evidence="5"/>
<dbReference type="RefSeq" id="WP_054402845.1">
    <property type="nucleotide sequence ID" value="NZ_LIUT01000001.1"/>
</dbReference>
<evidence type="ECO:0000256" key="2">
    <source>
        <dbReference type="ARBA" id="ARBA00004881"/>
    </source>
</evidence>
<dbReference type="InterPro" id="IPR013780">
    <property type="entry name" value="Glyco_hydro_b"/>
</dbReference>
<dbReference type="Pfam" id="PF06964">
    <property type="entry name" value="Alpha-L-AF_C"/>
    <property type="match status" value="1"/>
</dbReference>